<dbReference type="Proteomes" id="UP000789390">
    <property type="component" value="Unassembled WGS sequence"/>
</dbReference>
<organism evidence="3 4">
    <name type="scientific">Daphnia galeata</name>
    <dbReference type="NCBI Taxonomy" id="27404"/>
    <lineage>
        <taxon>Eukaryota</taxon>
        <taxon>Metazoa</taxon>
        <taxon>Ecdysozoa</taxon>
        <taxon>Arthropoda</taxon>
        <taxon>Crustacea</taxon>
        <taxon>Branchiopoda</taxon>
        <taxon>Diplostraca</taxon>
        <taxon>Cladocera</taxon>
        <taxon>Anomopoda</taxon>
        <taxon>Daphniidae</taxon>
        <taxon>Daphnia</taxon>
    </lineage>
</organism>
<evidence type="ECO:0000313" key="3">
    <source>
        <dbReference type="EMBL" id="CAH0105666.1"/>
    </source>
</evidence>
<gene>
    <name evidence="3" type="ORF">DGAL_LOCUS8726</name>
</gene>
<name>A0A8J2WK77_9CRUS</name>
<proteinExistence type="predicted"/>
<dbReference type="Pfam" id="PF00059">
    <property type="entry name" value="Lectin_C"/>
    <property type="match status" value="1"/>
</dbReference>
<evidence type="ECO:0000256" key="1">
    <source>
        <dbReference type="SAM" id="SignalP"/>
    </source>
</evidence>
<evidence type="ECO:0000313" key="4">
    <source>
        <dbReference type="Proteomes" id="UP000789390"/>
    </source>
</evidence>
<dbReference type="SUPFAM" id="SSF49854">
    <property type="entry name" value="Spermadhesin, CUB domain"/>
    <property type="match status" value="1"/>
</dbReference>
<keyword evidence="4" id="KW-1185">Reference proteome</keyword>
<keyword evidence="1" id="KW-0732">Signal</keyword>
<dbReference type="Gene3D" id="2.60.120.290">
    <property type="entry name" value="Spermadhesin, CUB domain"/>
    <property type="match status" value="1"/>
</dbReference>
<feature type="chain" id="PRO_5035216004" description="C-type lectin domain-containing protein" evidence="1">
    <location>
        <begin position="22"/>
        <end position="281"/>
    </location>
</feature>
<protein>
    <recommendedName>
        <fullName evidence="2">C-type lectin domain-containing protein</fullName>
    </recommendedName>
</protein>
<dbReference type="EMBL" id="CAKKLH010000192">
    <property type="protein sequence ID" value="CAH0105666.1"/>
    <property type="molecule type" value="Genomic_DNA"/>
</dbReference>
<evidence type="ECO:0000259" key="2">
    <source>
        <dbReference type="PROSITE" id="PS50041"/>
    </source>
</evidence>
<comment type="caution">
    <text evidence="3">The sequence shown here is derived from an EMBL/GenBank/DDBJ whole genome shotgun (WGS) entry which is preliminary data.</text>
</comment>
<reference evidence="3" key="1">
    <citation type="submission" date="2021-11" db="EMBL/GenBank/DDBJ databases">
        <authorList>
            <person name="Schell T."/>
        </authorList>
    </citation>
    <scope>NUCLEOTIDE SEQUENCE</scope>
    <source>
        <strain evidence="3">M5</strain>
    </source>
</reference>
<dbReference type="CDD" id="cd00037">
    <property type="entry name" value="CLECT"/>
    <property type="match status" value="1"/>
</dbReference>
<dbReference type="PROSITE" id="PS50041">
    <property type="entry name" value="C_TYPE_LECTIN_2"/>
    <property type="match status" value="1"/>
</dbReference>
<dbReference type="SUPFAM" id="SSF56436">
    <property type="entry name" value="C-type lectin-like"/>
    <property type="match status" value="1"/>
</dbReference>
<sequence length="281" mass="31745">MMKFLVFYVAAALIYVSSSYGNIISPKEENSPISLCGEYVFVDDQVVLIDGPFNENCIMQFQTQEDRVLAFSVVDGNIKETRNFLTIHDGIDVNAPVLLVENQEKLLSNKDLPTTVYTTQSEAVIKFTKSSTSNFKLKIQKAVGCRFNLGIDSQCGRVVDHVSCYCATFINRNQADQTMYCIDYNMKLISFENRTEEELVQAAWGTETAFWTSLTDTRRDGTWVWESSMTVPDYTNWYPKRPNTAVSNVDDCMLYGGATYLNFWGDIICSTLAHAVCEAQP</sequence>
<feature type="domain" description="C-type lectin" evidence="2">
    <location>
        <begin position="164"/>
        <end position="278"/>
    </location>
</feature>
<accession>A0A8J2WK77</accession>
<feature type="signal peptide" evidence="1">
    <location>
        <begin position="1"/>
        <end position="21"/>
    </location>
</feature>
<dbReference type="InterPro" id="IPR016186">
    <property type="entry name" value="C-type_lectin-like/link_sf"/>
</dbReference>
<dbReference type="SMART" id="SM00034">
    <property type="entry name" value="CLECT"/>
    <property type="match status" value="1"/>
</dbReference>
<dbReference type="InterPro" id="IPR035914">
    <property type="entry name" value="Sperma_CUB_dom_sf"/>
</dbReference>
<dbReference type="OrthoDB" id="418245at2759"/>
<dbReference type="InterPro" id="IPR016187">
    <property type="entry name" value="CTDL_fold"/>
</dbReference>
<dbReference type="InterPro" id="IPR001304">
    <property type="entry name" value="C-type_lectin-like"/>
</dbReference>
<dbReference type="AlphaFoldDB" id="A0A8J2WK77"/>
<dbReference type="Gene3D" id="3.10.100.10">
    <property type="entry name" value="Mannose-Binding Protein A, subunit A"/>
    <property type="match status" value="1"/>
</dbReference>